<organism evidence="2 3">
    <name type="scientific">Zhongshania arctica</name>
    <dbReference type="NCBI Taxonomy" id="3238302"/>
    <lineage>
        <taxon>Bacteria</taxon>
        <taxon>Pseudomonadati</taxon>
        <taxon>Pseudomonadota</taxon>
        <taxon>Gammaproteobacteria</taxon>
        <taxon>Cellvibrionales</taxon>
        <taxon>Spongiibacteraceae</taxon>
        <taxon>Zhongshania</taxon>
    </lineage>
</organism>
<keyword evidence="1" id="KW-1133">Transmembrane helix</keyword>
<feature type="transmembrane region" description="Helical" evidence="1">
    <location>
        <begin position="52"/>
        <end position="72"/>
    </location>
</feature>
<keyword evidence="3" id="KW-1185">Reference proteome</keyword>
<keyword evidence="1" id="KW-0812">Transmembrane</keyword>
<evidence type="ECO:0000313" key="2">
    <source>
        <dbReference type="EMBL" id="MEX1664281.1"/>
    </source>
</evidence>
<evidence type="ECO:0000313" key="3">
    <source>
        <dbReference type="Proteomes" id="UP001557484"/>
    </source>
</evidence>
<evidence type="ECO:0008006" key="4">
    <source>
        <dbReference type="Google" id="ProtNLM"/>
    </source>
</evidence>
<feature type="transmembrane region" description="Helical" evidence="1">
    <location>
        <begin position="119"/>
        <end position="142"/>
    </location>
</feature>
<evidence type="ECO:0000256" key="1">
    <source>
        <dbReference type="SAM" id="Phobius"/>
    </source>
</evidence>
<accession>A0ABV3TRQ7</accession>
<keyword evidence="1" id="KW-0472">Membrane</keyword>
<feature type="transmembrane region" description="Helical" evidence="1">
    <location>
        <begin position="84"/>
        <end position="107"/>
    </location>
</feature>
<dbReference type="EMBL" id="JBFRYB010000001">
    <property type="protein sequence ID" value="MEX1664281.1"/>
    <property type="molecule type" value="Genomic_DNA"/>
</dbReference>
<name>A0ABV3TRQ7_9GAMM</name>
<dbReference type="RefSeq" id="WP_368374405.1">
    <property type="nucleotide sequence ID" value="NZ_JBFRYB010000001.1"/>
</dbReference>
<protein>
    <recommendedName>
        <fullName evidence="4">DUF3995 domain-containing protein</fullName>
    </recommendedName>
</protein>
<comment type="caution">
    <text evidence="2">The sequence shown here is derived from an EMBL/GenBank/DDBJ whole genome shotgun (WGS) entry which is preliminary data.</text>
</comment>
<feature type="transmembrane region" description="Helical" evidence="1">
    <location>
        <begin position="6"/>
        <end position="31"/>
    </location>
</feature>
<gene>
    <name evidence="2" type="ORF">AB4875_02210</name>
</gene>
<dbReference type="Proteomes" id="UP001557484">
    <property type="component" value="Unassembled WGS sequence"/>
</dbReference>
<proteinExistence type="predicted"/>
<sequence length="145" mass="15426">MNVDLLIVAGSFSLLAAGLHVGIVLVGPSWFRLFGAGESMALMAENGSLKPTLITLGIAVVLLIWAAYAWSGAGLLPSMPFTKLALSAITAIYLVRGLGGLVAPFVTDHYQIQQNSLAFWLWSSAICLVIALFHLLGLMAVWQTL</sequence>
<reference evidence="2 3" key="1">
    <citation type="journal article" date="2011" name="Int. J. Syst. Evol. Microbiol.">
        <title>Zhongshania antarctica gen. nov., sp. nov. and Zhongshania guokunii sp. nov., gammaproteobacteria respectively isolated from coastal attached (fast) ice and surface seawater of the Antarctic.</title>
        <authorList>
            <person name="Li H.J."/>
            <person name="Zhang X.Y."/>
            <person name="Chen C.X."/>
            <person name="Zhang Y.J."/>
            <person name="Gao Z.M."/>
            <person name="Yu Y."/>
            <person name="Chen X.L."/>
            <person name="Chen B."/>
            <person name="Zhang Y.Z."/>
        </authorList>
    </citation>
    <scope>NUCLEOTIDE SEQUENCE [LARGE SCALE GENOMIC DNA]</scope>
    <source>
        <strain evidence="2 3">R06B22</strain>
    </source>
</reference>